<organism evidence="2">
    <name type="scientific">Arundo donax</name>
    <name type="common">Giant reed</name>
    <name type="synonym">Donax arundinaceus</name>
    <dbReference type="NCBI Taxonomy" id="35708"/>
    <lineage>
        <taxon>Eukaryota</taxon>
        <taxon>Viridiplantae</taxon>
        <taxon>Streptophyta</taxon>
        <taxon>Embryophyta</taxon>
        <taxon>Tracheophyta</taxon>
        <taxon>Spermatophyta</taxon>
        <taxon>Magnoliopsida</taxon>
        <taxon>Liliopsida</taxon>
        <taxon>Poales</taxon>
        <taxon>Poaceae</taxon>
        <taxon>PACMAD clade</taxon>
        <taxon>Arundinoideae</taxon>
        <taxon>Arundineae</taxon>
        <taxon>Arundo</taxon>
    </lineage>
</organism>
<sequence length="95" mass="9956">MEIRVADSTSFGLDEDLAGLGSRHAELLERERATRLPEDSAAHVAGSARHVVPRGGGPGLGPRRRGEEAAEEGAADPPEQAAGGDRHDHGLNQVM</sequence>
<feature type="region of interest" description="Disordered" evidence="1">
    <location>
        <begin position="34"/>
        <end position="95"/>
    </location>
</feature>
<evidence type="ECO:0000256" key="1">
    <source>
        <dbReference type="SAM" id="MobiDB-lite"/>
    </source>
</evidence>
<dbReference type="EMBL" id="GBRH01177775">
    <property type="protein sequence ID" value="JAE20121.1"/>
    <property type="molecule type" value="Transcribed_RNA"/>
</dbReference>
<accession>A0A0A9GC75</accession>
<reference evidence="2" key="2">
    <citation type="journal article" date="2015" name="Data Brief">
        <title>Shoot transcriptome of the giant reed, Arundo donax.</title>
        <authorList>
            <person name="Barrero R.A."/>
            <person name="Guerrero F.D."/>
            <person name="Moolhuijzen P."/>
            <person name="Goolsby J.A."/>
            <person name="Tidwell J."/>
            <person name="Bellgard S.E."/>
            <person name="Bellgard M.I."/>
        </authorList>
    </citation>
    <scope>NUCLEOTIDE SEQUENCE</scope>
    <source>
        <tissue evidence="2">Shoot tissue taken approximately 20 cm above the soil surface</tissue>
    </source>
</reference>
<dbReference type="AlphaFoldDB" id="A0A0A9GC75"/>
<feature type="compositionally biased region" description="Basic and acidic residues" evidence="1">
    <location>
        <begin position="84"/>
        <end position="95"/>
    </location>
</feature>
<protein>
    <submittedName>
        <fullName evidence="2">Uncharacterized protein</fullName>
    </submittedName>
</protein>
<proteinExistence type="predicted"/>
<reference evidence="2" key="1">
    <citation type="submission" date="2014-09" db="EMBL/GenBank/DDBJ databases">
        <authorList>
            <person name="Magalhaes I.L.F."/>
            <person name="Oliveira U."/>
            <person name="Santos F.R."/>
            <person name="Vidigal T.H.D.A."/>
            <person name="Brescovit A.D."/>
            <person name="Santos A.J."/>
        </authorList>
    </citation>
    <scope>NUCLEOTIDE SEQUENCE</scope>
    <source>
        <tissue evidence="2">Shoot tissue taken approximately 20 cm above the soil surface</tissue>
    </source>
</reference>
<name>A0A0A9GC75_ARUDO</name>
<evidence type="ECO:0000313" key="2">
    <source>
        <dbReference type="EMBL" id="JAE20121.1"/>
    </source>
</evidence>